<keyword evidence="2" id="KW-1185">Reference proteome</keyword>
<dbReference type="SUPFAM" id="SSF54495">
    <property type="entry name" value="UBC-like"/>
    <property type="match status" value="1"/>
</dbReference>
<dbReference type="CDD" id="cd00195">
    <property type="entry name" value="UBCc_UEV"/>
    <property type="match status" value="1"/>
</dbReference>
<organism evidence="1 2">
    <name type="scientific">Blepharisma stoltei</name>
    <dbReference type="NCBI Taxonomy" id="1481888"/>
    <lineage>
        <taxon>Eukaryota</taxon>
        <taxon>Sar</taxon>
        <taxon>Alveolata</taxon>
        <taxon>Ciliophora</taxon>
        <taxon>Postciliodesmatophora</taxon>
        <taxon>Heterotrichea</taxon>
        <taxon>Heterotrichida</taxon>
        <taxon>Blepharismidae</taxon>
        <taxon>Blepharisma</taxon>
    </lineage>
</organism>
<accession>A0AAU9JY91</accession>
<gene>
    <name evidence="1" type="ORF">BSTOLATCC_MIC49909</name>
</gene>
<reference evidence="1" key="1">
    <citation type="submission" date="2021-09" db="EMBL/GenBank/DDBJ databases">
        <authorList>
            <consortium name="AG Swart"/>
            <person name="Singh M."/>
            <person name="Singh A."/>
            <person name="Seah K."/>
            <person name="Emmerich C."/>
        </authorList>
    </citation>
    <scope>NUCLEOTIDE SEQUENCE</scope>
    <source>
        <strain evidence="1">ATCC30299</strain>
    </source>
</reference>
<protein>
    <submittedName>
        <fullName evidence="1">Uncharacterized protein</fullName>
    </submittedName>
</protein>
<dbReference type="InterPro" id="IPR016135">
    <property type="entry name" value="UBQ-conjugating_enzyme/RWD"/>
</dbReference>
<dbReference type="EMBL" id="CAJZBQ010000049">
    <property type="protein sequence ID" value="CAG9329870.1"/>
    <property type="molecule type" value="Genomic_DNA"/>
</dbReference>
<comment type="caution">
    <text evidence="1">The sequence shown here is derived from an EMBL/GenBank/DDBJ whole genome shotgun (WGS) entry which is preliminary data.</text>
</comment>
<evidence type="ECO:0000313" key="2">
    <source>
        <dbReference type="Proteomes" id="UP001162131"/>
    </source>
</evidence>
<proteinExistence type="predicted"/>
<name>A0AAU9JY91_9CILI</name>
<dbReference type="Gene3D" id="3.10.110.10">
    <property type="entry name" value="Ubiquitin Conjugating Enzyme"/>
    <property type="match status" value="1"/>
</dbReference>
<evidence type="ECO:0000313" key="1">
    <source>
        <dbReference type="EMBL" id="CAG9329870.1"/>
    </source>
</evidence>
<dbReference type="Proteomes" id="UP001162131">
    <property type="component" value="Unassembled WGS sequence"/>
</dbReference>
<sequence>MQRLMDEFINLQDRPEPYVTISIANHSFYNWKGTLNGPDGLHTKVDYSSSKLYFPKFHPNIDLMNMFAENLFKCLKPKSPC</sequence>
<dbReference type="AlphaFoldDB" id="A0AAU9JY91"/>